<feature type="domain" description="UspA" evidence="2">
    <location>
        <begin position="4"/>
        <end position="136"/>
    </location>
</feature>
<dbReference type="Proteomes" id="UP000198866">
    <property type="component" value="Unassembled WGS sequence"/>
</dbReference>
<dbReference type="STRING" id="667676.SAMN05192539_102727"/>
<evidence type="ECO:0000259" key="2">
    <source>
        <dbReference type="Pfam" id="PF00582"/>
    </source>
</evidence>
<accession>A0A1H7D9D1</accession>
<evidence type="ECO:0000313" key="3">
    <source>
        <dbReference type="EMBL" id="SEJ97487.1"/>
    </source>
</evidence>
<proteinExistence type="inferred from homology"/>
<dbReference type="CDD" id="cd00293">
    <property type="entry name" value="USP-like"/>
    <property type="match status" value="1"/>
</dbReference>
<dbReference type="AlphaFoldDB" id="A0A1H7D9D1"/>
<sequence length="148" mass="16134">MIPFKRILLCYDGTPEGRRALRSGAALAHQLGAETHLLSVVDSSWWSSGYDVLSSMAFEIDEQAARNVLSDGIERLLACGVNATGHFCVGDPVDRIATMADKLRADLIVIGHHHLGPFARWWTGERHAQLLDRVGCGILFEVAPDSAP</sequence>
<name>A0A1H7D9D1_9BURK</name>
<dbReference type="PANTHER" id="PTHR46268:SF6">
    <property type="entry name" value="UNIVERSAL STRESS PROTEIN UP12"/>
    <property type="match status" value="1"/>
</dbReference>
<evidence type="ECO:0000256" key="1">
    <source>
        <dbReference type="ARBA" id="ARBA00008791"/>
    </source>
</evidence>
<dbReference type="InterPro" id="IPR006016">
    <property type="entry name" value="UspA"/>
</dbReference>
<reference evidence="4" key="1">
    <citation type="submission" date="2016-10" db="EMBL/GenBank/DDBJ databases">
        <authorList>
            <person name="Varghese N."/>
            <person name="Submissions S."/>
        </authorList>
    </citation>
    <scope>NUCLEOTIDE SEQUENCE [LARGE SCALE GENOMIC DNA]</scope>
    <source>
        <strain evidence="4">LMG 26031</strain>
    </source>
</reference>
<dbReference type="OrthoDB" id="8564780at2"/>
<dbReference type="InterPro" id="IPR014729">
    <property type="entry name" value="Rossmann-like_a/b/a_fold"/>
</dbReference>
<dbReference type="EMBL" id="FNYE01000027">
    <property type="protein sequence ID" value="SEJ97487.1"/>
    <property type="molecule type" value="Genomic_DNA"/>
</dbReference>
<evidence type="ECO:0000313" key="4">
    <source>
        <dbReference type="Proteomes" id="UP000198866"/>
    </source>
</evidence>
<comment type="similarity">
    <text evidence="1">Belongs to the universal stress protein A family.</text>
</comment>
<protein>
    <submittedName>
        <fullName evidence="3">Nucleotide-binding universal stress protein, UspA family</fullName>
    </submittedName>
</protein>
<dbReference type="SUPFAM" id="SSF52402">
    <property type="entry name" value="Adenine nucleotide alpha hydrolases-like"/>
    <property type="match status" value="1"/>
</dbReference>
<keyword evidence="4" id="KW-1185">Reference proteome</keyword>
<dbReference type="PANTHER" id="PTHR46268">
    <property type="entry name" value="STRESS RESPONSE PROTEIN NHAX"/>
    <property type="match status" value="1"/>
</dbReference>
<gene>
    <name evidence="3" type="ORF">SAMN05192539_102727</name>
</gene>
<dbReference type="Gene3D" id="3.40.50.620">
    <property type="entry name" value="HUPs"/>
    <property type="match status" value="1"/>
</dbReference>
<dbReference type="Pfam" id="PF00582">
    <property type="entry name" value="Usp"/>
    <property type="match status" value="1"/>
</dbReference>
<organism evidence="3 4">
    <name type="scientific">Paraburkholderia diazotrophica</name>
    <dbReference type="NCBI Taxonomy" id="667676"/>
    <lineage>
        <taxon>Bacteria</taxon>
        <taxon>Pseudomonadati</taxon>
        <taxon>Pseudomonadota</taxon>
        <taxon>Betaproteobacteria</taxon>
        <taxon>Burkholderiales</taxon>
        <taxon>Burkholderiaceae</taxon>
        <taxon>Paraburkholderia</taxon>
    </lineage>
</organism>
<dbReference type="RefSeq" id="WP_090870930.1">
    <property type="nucleotide sequence ID" value="NZ_FNYE01000027.1"/>
</dbReference>